<feature type="compositionally biased region" description="Basic and acidic residues" evidence="1">
    <location>
        <begin position="326"/>
        <end position="340"/>
    </location>
</feature>
<feature type="region of interest" description="Disordered" evidence="1">
    <location>
        <begin position="29"/>
        <end position="122"/>
    </location>
</feature>
<feature type="compositionally biased region" description="Basic and acidic residues" evidence="1">
    <location>
        <begin position="430"/>
        <end position="448"/>
    </location>
</feature>
<feature type="region of interest" description="Disordered" evidence="1">
    <location>
        <begin position="362"/>
        <end position="448"/>
    </location>
</feature>
<feature type="compositionally biased region" description="Basic and acidic residues" evidence="1">
    <location>
        <begin position="30"/>
        <end position="44"/>
    </location>
</feature>
<dbReference type="Proteomes" id="UP000297280">
    <property type="component" value="Unassembled WGS sequence"/>
</dbReference>
<reference evidence="2 3" key="1">
    <citation type="submission" date="2017-12" db="EMBL/GenBank/DDBJ databases">
        <title>Comparative genomics of Botrytis spp.</title>
        <authorList>
            <person name="Valero-Jimenez C.A."/>
            <person name="Tapia P."/>
            <person name="Veloso J."/>
            <person name="Silva-Moreno E."/>
            <person name="Staats M."/>
            <person name="Valdes J.H."/>
            <person name="Van Kan J.A.L."/>
        </authorList>
    </citation>
    <scope>NUCLEOTIDE SEQUENCE [LARGE SCALE GENOMIC DNA]</scope>
    <source>
        <strain evidence="2 3">MUCL3349</strain>
    </source>
</reference>
<dbReference type="EMBL" id="PQXO01000078">
    <property type="protein sequence ID" value="TGO90122.1"/>
    <property type="molecule type" value="Genomic_DNA"/>
</dbReference>
<comment type="caution">
    <text evidence="2">The sequence shown here is derived from an EMBL/GenBank/DDBJ whole genome shotgun (WGS) entry which is preliminary data.</text>
</comment>
<protein>
    <recommendedName>
        <fullName evidence="4">Signal peptide-containing protein</fullName>
    </recommendedName>
</protein>
<evidence type="ECO:0000256" key="1">
    <source>
        <dbReference type="SAM" id="MobiDB-lite"/>
    </source>
</evidence>
<feature type="compositionally biased region" description="Low complexity" evidence="1">
    <location>
        <begin position="292"/>
        <end position="302"/>
    </location>
</feature>
<evidence type="ECO:0000313" key="2">
    <source>
        <dbReference type="EMBL" id="TGO90122.1"/>
    </source>
</evidence>
<dbReference type="AlphaFoldDB" id="A0A4Z1KZZ4"/>
<feature type="compositionally biased region" description="Low complexity" evidence="1">
    <location>
        <begin position="93"/>
        <end position="106"/>
    </location>
</feature>
<accession>A0A4Z1KZZ4</accession>
<feature type="region of interest" description="Disordered" evidence="1">
    <location>
        <begin position="206"/>
        <end position="340"/>
    </location>
</feature>
<keyword evidence="3" id="KW-1185">Reference proteome</keyword>
<evidence type="ECO:0008006" key="4">
    <source>
        <dbReference type="Google" id="ProtNLM"/>
    </source>
</evidence>
<feature type="compositionally biased region" description="Basic and acidic residues" evidence="1">
    <location>
        <begin position="257"/>
        <end position="277"/>
    </location>
</feature>
<sequence>MSIDVALQSVAFYVLSCATCAKISHRRKAKEQAKRERVEKHALETEQPGLYRHPSPFSTNPYWTEEIKMGPGPPNKKGNKKDKNGSQRGLNTAGQGSSYASSAGMSTDTGSSPTVVEEGSRISGEGWNRKRYQREDEQLWGRETYGPGHRIMDAITRASESAGRMFNMDGRPSSRHGSDGNPESYYIARNPPVNDLHPPIVSTAPRSREETRWMIQPPPSAKVMEGKERVVSTSRNRAGSHGSSRRGTEGQPLGRIVTEKLIDAKVQRGETPSKLEIRSFTNRGQQHDRNRSSSTDSCSSSDGYTRRSRKSSPITVPKAGTSKPRGKAEHIPIRDSEVATEMRETNANGRPLLATIVSSSNVAPQLRESQSKDLPLRELSGSTTGNGNGNGNGNSNGNAWMNAREYRAAAASEPLPDTKREVAMTMNEGKSSKPEHVEGCPRHGDLQT</sequence>
<feature type="compositionally biased region" description="Gly residues" evidence="1">
    <location>
        <begin position="384"/>
        <end position="394"/>
    </location>
</feature>
<name>A0A4Z1KZZ4_9HELO</name>
<organism evidence="2 3">
    <name type="scientific">Botrytis porri</name>
    <dbReference type="NCBI Taxonomy" id="87229"/>
    <lineage>
        <taxon>Eukaryota</taxon>
        <taxon>Fungi</taxon>
        <taxon>Dikarya</taxon>
        <taxon>Ascomycota</taxon>
        <taxon>Pezizomycotina</taxon>
        <taxon>Leotiomycetes</taxon>
        <taxon>Helotiales</taxon>
        <taxon>Sclerotiniaceae</taxon>
        <taxon>Botrytis</taxon>
    </lineage>
</organism>
<proteinExistence type="predicted"/>
<gene>
    <name evidence="2" type="ORF">BPOR_0078g00120</name>
</gene>
<evidence type="ECO:0000313" key="3">
    <source>
        <dbReference type="Proteomes" id="UP000297280"/>
    </source>
</evidence>